<comment type="caution">
    <text evidence="14">The sequence shown here is derived from an EMBL/GenBank/DDBJ whole genome shotgun (WGS) entry which is preliminary data.</text>
</comment>
<dbReference type="SUPFAM" id="SSF48452">
    <property type="entry name" value="TPR-like"/>
    <property type="match status" value="2"/>
</dbReference>
<dbReference type="InterPro" id="IPR019734">
    <property type="entry name" value="TPR_rpt"/>
</dbReference>
<keyword evidence="7 12" id="KW-1133">Transmembrane helix</keyword>
<dbReference type="InterPro" id="IPR010817">
    <property type="entry name" value="HemY_N"/>
</dbReference>
<evidence type="ECO:0000256" key="4">
    <source>
        <dbReference type="ARBA" id="ARBA00022475"/>
    </source>
</evidence>
<keyword evidence="5" id="KW-0997">Cell inner membrane</keyword>
<keyword evidence="4" id="KW-1003">Cell membrane</keyword>
<dbReference type="EMBL" id="QFXE01000020">
    <property type="protein sequence ID" value="RDH83339.1"/>
    <property type="molecule type" value="Genomic_DNA"/>
</dbReference>
<protein>
    <submittedName>
        <fullName evidence="14">Heme biosynthesis protein HemY</fullName>
    </submittedName>
</protein>
<gene>
    <name evidence="14" type="ORF">DIZ78_15200</name>
</gene>
<keyword evidence="6 12" id="KW-0812">Transmembrane</keyword>
<proteinExistence type="predicted"/>
<evidence type="ECO:0000256" key="2">
    <source>
        <dbReference type="ARBA" id="ARBA00004429"/>
    </source>
</evidence>
<dbReference type="GO" id="GO:0006779">
    <property type="term" value="P:porphyrin-containing compound biosynthetic process"/>
    <property type="evidence" value="ECO:0007669"/>
    <property type="project" value="UniProtKB-KW"/>
</dbReference>
<evidence type="ECO:0000313" key="15">
    <source>
        <dbReference type="Proteomes" id="UP000254771"/>
    </source>
</evidence>
<evidence type="ECO:0000256" key="12">
    <source>
        <dbReference type="SAM" id="Phobius"/>
    </source>
</evidence>
<dbReference type="UniPathway" id="UPA00252"/>
<dbReference type="Gene3D" id="1.25.40.10">
    <property type="entry name" value="Tetratricopeptide repeat domain"/>
    <property type="match status" value="2"/>
</dbReference>
<dbReference type="InterPro" id="IPR011990">
    <property type="entry name" value="TPR-like_helical_dom_sf"/>
</dbReference>
<dbReference type="Pfam" id="PF07219">
    <property type="entry name" value="HemY_N"/>
    <property type="match status" value="1"/>
</dbReference>
<keyword evidence="8 12" id="KW-0472">Membrane</keyword>
<evidence type="ECO:0000313" key="14">
    <source>
        <dbReference type="EMBL" id="RDH83339.1"/>
    </source>
</evidence>
<name>A0A370DEK2_9GAMM</name>
<dbReference type="InterPro" id="IPR005254">
    <property type="entry name" value="Heme_biosyn_assoc_TPR_pro"/>
</dbReference>
<feature type="domain" description="HemY N-terminal" evidence="13">
    <location>
        <begin position="26"/>
        <end position="132"/>
    </location>
</feature>
<dbReference type="AlphaFoldDB" id="A0A370DEK2"/>
<feature type="repeat" description="TPR" evidence="10">
    <location>
        <begin position="361"/>
        <end position="394"/>
    </location>
</feature>
<organism evidence="14 15">
    <name type="scientific">endosymbiont of Escarpia spicata</name>
    <dbReference type="NCBI Taxonomy" id="2200908"/>
    <lineage>
        <taxon>Bacteria</taxon>
        <taxon>Pseudomonadati</taxon>
        <taxon>Pseudomonadota</taxon>
        <taxon>Gammaproteobacteria</taxon>
        <taxon>sulfur-oxidizing symbionts</taxon>
    </lineage>
</organism>
<dbReference type="GO" id="GO:0042168">
    <property type="term" value="P:heme metabolic process"/>
    <property type="evidence" value="ECO:0007669"/>
    <property type="project" value="InterPro"/>
</dbReference>
<keyword evidence="9" id="KW-0627">Porphyrin biosynthesis</keyword>
<keyword evidence="10" id="KW-0802">TPR repeat</keyword>
<feature type="region of interest" description="Disordered" evidence="11">
    <location>
        <begin position="406"/>
        <end position="425"/>
    </location>
</feature>
<evidence type="ECO:0000256" key="9">
    <source>
        <dbReference type="ARBA" id="ARBA00023244"/>
    </source>
</evidence>
<evidence type="ECO:0000256" key="11">
    <source>
        <dbReference type="SAM" id="MobiDB-lite"/>
    </source>
</evidence>
<comment type="subcellular location">
    <subcellularLocation>
        <location evidence="2">Cell inner membrane</location>
        <topology evidence="2">Multi-pass membrane protein</topology>
    </subcellularLocation>
</comment>
<evidence type="ECO:0000256" key="10">
    <source>
        <dbReference type="PROSITE-ProRule" id="PRU00339"/>
    </source>
</evidence>
<reference evidence="14 15" key="1">
    <citation type="journal article" date="2018" name="ISME J.">
        <title>Endosymbiont genomes yield clues of tubeworm success.</title>
        <authorList>
            <person name="Li Y."/>
            <person name="Liles M.R."/>
            <person name="Halanych K.M."/>
        </authorList>
    </citation>
    <scope>NUCLEOTIDE SEQUENCE [LARGE SCALE GENOMIC DNA]</scope>
    <source>
        <strain evidence="14">A1462</strain>
    </source>
</reference>
<evidence type="ECO:0000256" key="6">
    <source>
        <dbReference type="ARBA" id="ARBA00022692"/>
    </source>
</evidence>
<dbReference type="GO" id="GO:0005886">
    <property type="term" value="C:plasma membrane"/>
    <property type="evidence" value="ECO:0007669"/>
    <property type="project" value="UniProtKB-SubCell"/>
</dbReference>
<dbReference type="PROSITE" id="PS50005">
    <property type="entry name" value="TPR"/>
    <property type="match status" value="1"/>
</dbReference>
<dbReference type="Proteomes" id="UP000254771">
    <property type="component" value="Unassembled WGS sequence"/>
</dbReference>
<feature type="compositionally biased region" description="Polar residues" evidence="11">
    <location>
        <begin position="408"/>
        <end position="425"/>
    </location>
</feature>
<sequence>MKSLIAGFVALLLAATLTLWVKEDNGYVLIGYGHWTIEGSLALFVLAGALLFVLFYLLLRSLSRLWAFPGQVHDWRGQRRTRKAQQALTQGLVELSEGRWEPAEKHLLRYASQSETPLLNYLAAARAAQLQGAHERRDHYLNLAHESMPAADVAVGLTQAELQLAHQQYEQALATLMHVRTLAPKHAYVLKLLKKLYEDLGEWDKLEGLLPELRRRKVISQDEQLELESRVYLERLRKAAGESDQLVLLRLWNQLPRSLRGNQALVEAYCELQIERGTGEQAERIIIDYLRHTWSDRLVTLFAAIEGGDPAQRLALAESWLPAHADDPVLLLTLARLCLHCKLWGKARSYLEARIGLAPSPEAYRELGALLEQMDESEAAMDCYRSGLALSAGPATLQDTVKQLPASAETNTKQSSELLLGVESS</sequence>
<feature type="transmembrane region" description="Helical" evidence="12">
    <location>
        <begin position="42"/>
        <end position="59"/>
    </location>
</feature>
<evidence type="ECO:0000256" key="7">
    <source>
        <dbReference type="ARBA" id="ARBA00022989"/>
    </source>
</evidence>
<evidence type="ECO:0000256" key="5">
    <source>
        <dbReference type="ARBA" id="ARBA00022519"/>
    </source>
</evidence>
<evidence type="ECO:0000256" key="1">
    <source>
        <dbReference type="ARBA" id="ARBA00002962"/>
    </source>
</evidence>
<evidence type="ECO:0000259" key="13">
    <source>
        <dbReference type="Pfam" id="PF07219"/>
    </source>
</evidence>
<evidence type="ECO:0000256" key="8">
    <source>
        <dbReference type="ARBA" id="ARBA00023136"/>
    </source>
</evidence>
<dbReference type="NCBIfam" id="TIGR00540">
    <property type="entry name" value="TPR_hemY_coli"/>
    <property type="match status" value="1"/>
</dbReference>
<keyword evidence="15" id="KW-1185">Reference proteome</keyword>
<evidence type="ECO:0000256" key="3">
    <source>
        <dbReference type="ARBA" id="ARBA00004744"/>
    </source>
</evidence>
<comment type="pathway">
    <text evidence="3">Porphyrin-containing compound metabolism; protoheme biosynthesis.</text>
</comment>
<accession>A0A370DEK2</accession>
<comment type="function">
    <text evidence="1">Involved in a late step of protoheme IX synthesis.</text>
</comment>